<dbReference type="Proteomes" id="UP000198251">
    <property type="component" value="Chromosome I"/>
</dbReference>
<dbReference type="GO" id="GO:0003700">
    <property type="term" value="F:DNA-binding transcription factor activity"/>
    <property type="evidence" value="ECO:0007669"/>
    <property type="project" value="InterPro"/>
</dbReference>
<evidence type="ECO:0000256" key="2">
    <source>
        <dbReference type="ARBA" id="ARBA00023125"/>
    </source>
</evidence>
<dbReference type="PROSITE" id="PS01124">
    <property type="entry name" value="HTH_ARAC_FAMILY_2"/>
    <property type="match status" value="1"/>
</dbReference>
<dbReference type="GO" id="GO:0043565">
    <property type="term" value="F:sequence-specific DNA binding"/>
    <property type="evidence" value="ECO:0007669"/>
    <property type="project" value="InterPro"/>
</dbReference>
<dbReference type="RefSeq" id="WP_392567277.1">
    <property type="nucleotide sequence ID" value="NZ_LT607733.1"/>
</dbReference>
<evidence type="ECO:0000259" key="4">
    <source>
        <dbReference type="PROSITE" id="PS01124"/>
    </source>
</evidence>
<dbReference type="InterPro" id="IPR018060">
    <property type="entry name" value="HTH_AraC"/>
</dbReference>
<dbReference type="PROSITE" id="PS00041">
    <property type="entry name" value="HTH_ARAC_FAMILY_1"/>
    <property type="match status" value="1"/>
</dbReference>
<protein>
    <submittedName>
        <fullName evidence="5">Transcriptional regulator, AraC family</fullName>
    </submittedName>
</protein>
<dbReference type="InterPro" id="IPR009057">
    <property type="entry name" value="Homeodomain-like_sf"/>
</dbReference>
<proteinExistence type="predicted"/>
<dbReference type="InterPro" id="IPR046532">
    <property type="entry name" value="DUF6597"/>
</dbReference>
<reference evidence="5 6" key="1">
    <citation type="submission" date="2016-06" db="EMBL/GenBank/DDBJ databases">
        <authorList>
            <person name="Kjaerup R.B."/>
            <person name="Dalgaard T.S."/>
            <person name="Juul-Madsen H.R."/>
        </authorList>
    </citation>
    <scope>NUCLEOTIDE SEQUENCE [LARGE SCALE GENOMIC DNA]</scope>
    <source>
        <strain evidence="5 6">DSM 43913</strain>
    </source>
</reference>
<dbReference type="Pfam" id="PF20240">
    <property type="entry name" value="DUF6597"/>
    <property type="match status" value="1"/>
</dbReference>
<dbReference type="InterPro" id="IPR050204">
    <property type="entry name" value="AraC_XylS_family_regulators"/>
</dbReference>
<evidence type="ECO:0000256" key="1">
    <source>
        <dbReference type="ARBA" id="ARBA00023015"/>
    </source>
</evidence>
<feature type="domain" description="HTH araC/xylS-type" evidence="4">
    <location>
        <begin position="170"/>
        <end position="272"/>
    </location>
</feature>
<keyword evidence="2" id="KW-0238">DNA-binding</keyword>
<dbReference type="Gene3D" id="1.10.10.60">
    <property type="entry name" value="Homeodomain-like"/>
    <property type="match status" value="1"/>
</dbReference>
<dbReference type="PANTHER" id="PTHR46796:SF13">
    <property type="entry name" value="HTH-TYPE TRANSCRIPTIONAL ACTIVATOR RHAS"/>
    <property type="match status" value="1"/>
</dbReference>
<keyword evidence="1" id="KW-0805">Transcription regulation</keyword>
<dbReference type="EMBL" id="LT607733">
    <property type="protein sequence ID" value="SCG19375.1"/>
    <property type="molecule type" value="Genomic_DNA"/>
</dbReference>
<dbReference type="PANTHER" id="PTHR46796">
    <property type="entry name" value="HTH-TYPE TRANSCRIPTIONAL ACTIVATOR RHAS-RELATED"/>
    <property type="match status" value="1"/>
</dbReference>
<name>A0A1C5GHV5_MICEH</name>
<dbReference type="SUPFAM" id="SSF46689">
    <property type="entry name" value="Homeodomain-like"/>
    <property type="match status" value="1"/>
</dbReference>
<dbReference type="SMART" id="SM00342">
    <property type="entry name" value="HTH_ARAC"/>
    <property type="match status" value="1"/>
</dbReference>
<dbReference type="AlphaFoldDB" id="A0A1C5GHV5"/>
<dbReference type="GeneID" id="95805389"/>
<accession>A0A1C5GHV5</accession>
<dbReference type="Pfam" id="PF12833">
    <property type="entry name" value="HTH_18"/>
    <property type="match status" value="1"/>
</dbReference>
<keyword evidence="6" id="KW-1185">Reference proteome</keyword>
<sequence length="280" mass="30893">MGRLEDSRQAAGTDAASPRGVLYPARLPTFDRLPPPDAVRQLVRWFWIPEWQIQPGRSSRQQLIAFPACNLVVEPDAVGISGPTTGGSYRDLTGTGWAVGALLRPAAVRHLVADPAALRDRYEAVDLPVLHERVHREMTGPGDRQTRHRRAVDAFAGWLSDTIPRPNDEALLANAMAEAIDTDPTIRTVEDAAVRVRLSTRSLQRLAGRYVGLPPSTMIRRRRLQEAAERLRTDPDTTLATVAADLGYSDHAHLANEFRSVLGLSLSSYRQRATREEDGG</sequence>
<organism evidence="5 6">
    <name type="scientific">Micromonospora echinofusca</name>
    <dbReference type="NCBI Taxonomy" id="47858"/>
    <lineage>
        <taxon>Bacteria</taxon>
        <taxon>Bacillati</taxon>
        <taxon>Actinomycetota</taxon>
        <taxon>Actinomycetes</taxon>
        <taxon>Micromonosporales</taxon>
        <taxon>Micromonosporaceae</taxon>
        <taxon>Micromonospora</taxon>
    </lineage>
</organism>
<evidence type="ECO:0000313" key="5">
    <source>
        <dbReference type="EMBL" id="SCG19375.1"/>
    </source>
</evidence>
<dbReference type="InterPro" id="IPR018062">
    <property type="entry name" value="HTH_AraC-typ_CS"/>
</dbReference>
<keyword evidence="3" id="KW-0804">Transcription</keyword>
<evidence type="ECO:0000313" key="6">
    <source>
        <dbReference type="Proteomes" id="UP000198251"/>
    </source>
</evidence>
<gene>
    <name evidence="5" type="ORF">GA0070610_5745</name>
</gene>
<evidence type="ECO:0000256" key="3">
    <source>
        <dbReference type="ARBA" id="ARBA00023163"/>
    </source>
</evidence>